<gene>
    <name evidence="1" type="ORF">L195_g052451</name>
</gene>
<sequence>MSISPYPKSLHSFSFWGFIWTDPLRLAQLLLRLAQHFLENLLVPVLGCSFSAPGAAQSNSALTVDFWLTFDLLTVYATAPILELVF</sequence>
<accession>A0A2K3K559</accession>
<dbReference type="Proteomes" id="UP000236291">
    <property type="component" value="Unassembled WGS sequence"/>
</dbReference>
<dbReference type="EMBL" id="ASHM01085230">
    <property type="protein sequence ID" value="PNX61427.1"/>
    <property type="molecule type" value="Genomic_DNA"/>
</dbReference>
<proteinExistence type="predicted"/>
<reference evidence="1 2" key="2">
    <citation type="journal article" date="2017" name="Front. Plant Sci.">
        <title>Gene Classification and Mining of Molecular Markers Useful in Red Clover (Trifolium pratense) Breeding.</title>
        <authorList>
            <person name="Istvanek J."/>
            <person name="Dluhosova J."/>
            <person name="Dluhos P."/>
            <person name="Patkova L."/>
            <person name="Nedelnik J."/>
            <person name="Repkova J."/>
        </authorList>
    </citation>
    <scope>NUCLEOTIDE SEQUENCE [LARGE SCALE GENOMIC DNA]</scope>
    <source>
        <strain evidence="2">cv. Tatra</strain>
        <tissue evidence="1">Young leaves</tissue>
    </source>
</reference>
<name>A0A2K3K559_TRIPR</name>
<evidence type="ECO:0000313" key="2">
    <source>
        <dbReference type="Proteomes" id="UP000236291"/>
    </source>
</evidence>
<evidence type="ECO:0000313" key="1">
    <source>
        <dbReference type="EMBL" id="PNX61427.1"/>
    </source>
</evidence>
<reference evidence="1 2" key="1">
    <citation type="journal article" date="2014" name="Am. J. Bot.">
        <title>Genome assembly and annotation for red clover (Trifolium pratense; Fabaceae).</title>
        <authorList>
            <person name="Istvanek J."/>
            <person name="Jaros M."/>
            <person name="Krenek A."/>
            <person name="Repkova J."/>
        </authorList>
    </citation>
    <scope>NUCLEOTIDE SEQUENCE [LARGE SCALE GENOMIC DNA]</scope>
    <source>
        <strain evidence="2">cv. Tatra</strain>
        <tissue evidence="1">Young leaves</tissue>
    </source>
</reference>
<organism evidence="1 2">
    <name type="scientific">Trifolium pratense</name>
    <name type="common">Red clover</name>
    <dbReference type="NCBI Taxonomy" id="57577"/>
    <lineage>
        <taxon>Eukaryota</taxon>
        <taxon>Viridiplantae</taxon>
        <taxon>Streptophyta</taxon>
        <taxon>Embryophyta</taxon>
        <taxon>Tracheophyta</taxon>
        <taxon>Spermatophyta</taxon>
        <taxon>Magnoliopsida</taxon>
        <taxon>eudicotyledons</taxon>
        <taxon>Gunneridae</taxon>
        <taxon>Pentapetalae</taxon>
        <taxon>rosids</taxon>
        <taxon>fabids</taxon>
        <taxon>Fabales</taxon>
        <taxon>Fabaceae</taxon>
        <taxon>Papilionoideae</taxon>
        <taxon>50 kb inversion clade</taxon>
        <taxon>NPAAA clade</taxon>
        <taxon>Hologalegina</taxon>
        <taxon>IRL clade</taxon>
        <taxon>Trifolieae</taxon>
        <taxon>Trifolium</taxon>
    </lineage>
</organism>
<protein>
    <submittedName>
        <fullName evidence="1">Uncharacterized protein</fullName>
    </submittedName>
</protein>
<dbReference type="AlphaFoldDB" id="A0A2K3K559"/>
<comment type="caution">
    <text evidence="1">The sequence shown here is derived from an EMBL/GenBank/DDBJ whole genome shotgun (WGS) entry which is preliminary data.</text>
</comment>